<sequence length="227" mass="24786">MPFGRRQLVGVLLEVTDESDLPRDRLKPALEILDREPPLPMHLLELACWAADYYQHPVGDVLHQALPVLLRKGAATDAEPEPCWRATAGASVDAIGARARRQRELLQRLLEQPEGLDGDAIRAAGFSPSQLNGLVEKGLAERFDRAPHDNDGSGTQGVLRQPALALNDEQQQALEQIFHSDGFNPVLLQGVTGSGKTEVYLQAIDRVLSQGHQALVLVPEIGLTPRP</sequence>
<dbReference type="PANTHER" id="PTHR30580:SF0">
    <property type="entry name" value="PRIMOSOMAL PROTEIN N"/>
    <property type="match status" value="1"/>
</dbReference>
<dbReference type="GO" id="GO:0004386">
    <property type="term" value="F:helicase activity"/>
    <property type="evidence" value="ECO:0007669"/>
    <property type="project" value="UniProtKB-KW"/>
</dbReference>
<comment type="caution">
    <text evidence="6">The sequence shown here is derived from an EMBL/GenBank/DDBJ whole genome shotgun (WGS) entry which is preliminary data.</text>
</comment>
<dbReference type="EMBL" id="JBHSWE010000001">
    <property type="protein sequence ID" value="MFC6670226.1"/>
    <property type="molecule type" value="Genomic_DNA"/>
</dbReference>
<keyword evidence="3" id="KW-0238">DNA-binding</keyword>
<evidence type="ECO:0000313" key="6">
    <source>
        <dbReference type="EMBL" id="MFC6670226.1"/>
    </source>
</evidence>
<dbReference type="Pfam" id="PF17764">
    <property type="entry name" value="PriA_3primeBD"/>
    <property type="match status" value="1"/>
</dbReference>
<protein>
    <submittedName>
        <fullName evidence="6">DEAD/DEAH box helicase family protein</fullName>
    </submittedName>
</protein>
<evidence type="ECO:0000259" key="4">
    <source>
        <dbReference type="Pfam" id="PF04851"/>
    </source>
</evidence>
<dbReference type="Gene3D" id="3.40.50.300">
    <property type="entry name" value="P-loop containing nucleotide triphosphate hydrolases"/>
    <property type="match status" value="1"/>
</dbReference>
<keyword evidence="2" id="KW-0067">ATP-binding</keyword>
<feature type="domain" description="Primosomal protein N' 3' DNA-binding" evidence="5">
    <location>
        <begin position="2"/>
        <end position="67"/>
    </location>
</feature>
<gene>
    <name evidence="6" type="ORF">ACFQDL_09125</name>
</gene>
<keyword evidence="1" id="KW-0547">Nucleotide-binding</keyword>
<dbReference type="Pfam" id="PF04851">
    <property type="entry name" value="ResIII"/>
    <property type="match status" value="1"/>
</dbReference>
<accession>A0ABW1ZYF2</accession>
<dbReference type="InterPro" id="IPR027417">
    <property type="entry name" value="P-loop_NTPase"/>
</dbReference>
<dbReference type="InterPro" id="IPR042115">
    <property type="entry name" value="PriA_3primeBD_sf"/>
</dbReference>
<organism evidence="6 7">
    <name type="scientific">Marinobacterium aestuariivivens</name>
    <dbReference type="NCBI Taxonomy" id="1698799"/>
    <lineage>
        <taxon>Bacteria</taxon>
        <taxon>Pseudomonadati</taxon>
        <taxon>Pseudomonadota</taxon>
        <taxon>Gammaproteobacteria</taxon>
        <taxon>Oceanospirillales</taxon>
        <taxon>Oceanospirillaceae</taxon>
        <taxon>Marinobacterium</taxon>
    </lineage>
</organism>
<keyword evidence="6" id="KW-0347">Helicase</keyword>
<evidence type="ECO:0000259" key="5">
    <source>
        <dbReference type="Pfam" id="PF17764"/>
    </source>
</evidence>
<dbReference type="InterPro" id="IPR041222">
    <property type="entry name" value="PriA_3primeBD"/>
</dbReference>
<dbReference type="Gene3D" id="3.40.1440.60">
    <property type="entry name" value="PriA, 3(prime) DNA-binding domain"/>
    <property type="match status" value="1"/>
</dbReference>
<keyword evidence="6" id="KW-0378">Hydrolase</keyword>
<reference evidence="7" key="1">
    <citation type="journal article" date="2019" name="Int. J. Syst. Evol. Microbiol.">
        <title>The Global Catalogue of Microorganisms (GCM) 10K type strain sequencing project: providing services to taxonomists for standard genome sequencing and annotation.</title>
        <authorList>
            <consortium name="The Broad Institute Genomics Platform"/>
            <consortium name="The Broad Institute Genome Sequencing Center for Infectious Disease"/>
            <person name="Wu L."/>
            <person name="Ma J."/>
        </authorList>
    </citation>
    <scope>NUCLEOTIDE SEQUENCE [LARGE SCALE GENOMIC DNA]</scope>
    <source>
        <strain evidence="7">NBRC 111756</strain>
    </source>
</reference>
<keyword evidence="7" id="KW-1185">Reference proteome</keyword>
<dbReference type="InterPro" id="IPR006935">
    <property type="entry name" value="Helicase/UvrB_N"/>
</dbReference>
<dbReference type="SUPFAM" id="SSF52540">
    <property type="entry name" value="P-loop containing nucleoside triphosphate hydrolases"/>
    <property type="match status" value="1"/>
</dbReference>
<evidence type="ECO:0000256" key="3">
    <source>
        <dbReference type="ARBA" id="ARBA00023125"/>
    </source>
</evidence>
<evidence type="ECO:0000256" key="2">
    <source>
        <dbReference type="ARBA" id="ARBA00022840"/>
    </source>
</evidence>
<dbReference type="Proteomes" id="UP001596422">
    <property type="component" value="Unassembled WGS sequence"/>
</dbReference>
<name>A0ABW1ZYF2_9GAMM</name>
<evidence type="ECO:0000256" key="1">
    <source>
        <dbReference type="ARBA" id="ARBA00022741"/>
    </source>
</evidence>
<dbReference type="PANTHER" id="PTHR30580">
    <property type="entry name" value="PRIMOSOMAL PROTEIN N"/>
    <property type="match status" value="1"/>
</dbReference>
<feature type="domain" description="Helicase/UvrB N-terminal" evidence="4">
    <location>
        <begin position="165"/>
        <end position="224"/>
    </location>
</feature>
<proteinExistence type="predicted"/>
<dbReference type="RefSeq" id="WP_379908732.1">
    <property type="nucleotide sequence ID" value="NZ_JBHSWE010000001.1"/>
</dbReference>
<evidence type="ECO:0000313" key="7">
    <source>
        <dbReference type="Proteomes" id="UP001596422"/>
    </source>
</evidence>